<keyword evidence="5" id="KW-0472">Membrane</keyword>
<gene>
    <name evidence="7" type="ORF">COS52_02590</name>
</gene>
<evidence type="ECO:0000256" key="5">
    <source>
        <dbReference type="ARBA" id="ARBA00023136"/>
    </source>
</evidence>
<comment type="caution">
    <text evidence="7">The sequence shown here is derived from an EMBL/GenBank/DDBJ whole genome shotgun (WGS) entry which is preliminary data.</text>
</comment>
<dbReference type="EMBL" id="PEVA01000114">
    <property type="protein sequence ID" value="PIV08456.1"/>
    <property type="molecule type" value="Genomic_DNA"/>
</dbReference>
<name>A0A2M7BSJ2_9BACT</name>
<comment type="subcellular location">
    <subcellularLocation>
        <location evidence="1">Cell membrane</location>
    </subcellularLocation>
</comment>
<evidence type="ECO:0000313" key="7">
    <source>
        <dbReference type="EMBL" id="PIV08456.1"/>
    </source>
</evidence>
<evidence type="ECO:0000256" key="3">
    <source>
        <dbReference type="ARBA" id="ARBA00022676"/>
    </source>
</evidence>
<dbReference type="Proteomes" id="UP000230119">
    <property type="component" value="Unassembled WGS sequence"/>
</dbReference>
<evidence type="ECO:0000256" key="2">
    <source>
        <dbReference type="ARBA" id="ARBA00022475"/>
    </source>
</evidence>
<evidence type="ECO:0000256" key="1">
    <source>
        <dbReference type="ARBA" id="ARBA00004236"/>
    </source>
</evidence>
<dbReference type="PANTHER" id="PTHR43646">
    <property type="entry name" value="GLYCOSYLTRANSFERASE"/>
    <property type="match status" value="1"/>
</dbReference>
<sequence length="282" mass="32366">MTDMKPFFTIIIPTLNEEKFVGKLLTDLSKQKYTDFEVIVADALSEDKTIEEVKKYNSLLTISKIIRVKGRNVSKQRNKGAHYARGSFLVFLDADARVRSNFLQKLFSYIKLNKGLLFIPAFSVSKRDPQLSIVVDFANALIGLSNKIGKPFSTGGSMILEKNFFFTIGGFPEDVPLSEDHLLVRNAYKYGVSAKFLSNIKVTFSLRRFKREGKLELLYRYIKSTIYFLAKGKVDKQIITYEMGGHLYNKKSKKVFKDLIKINPQRLLKGFNRNIRSFIRGL</sequence>
<evidence type="ECO:0000259" key="6">
    <source>
        <dbReference type="Pfam" id="PF00535"/>
    </source>
</evidence>
<feature type="domain" description="Glycosyltransferase 2-like" evidence="6">
    <location>
        <begin position="9"/>
        <end position="124"/>
    </location>
</feature>
<keyword evidence="3" id="KW-0328">Glycosyltransferase</keyword>
<dbReference type="AlphaFoldDB" id="A0A2M7BSJ2"/>
<dbReference type="InterPro" id="IPR001173">
    <property type="entry name" value="Glyco_trans_2-like"/>
</dbReference>
<evidence type="ECO:0000313" key="8">
    <source>
        <dbReference type="Proteomes" id="UP000230119"/>
    </source>
</evidence>
<accession>A0A2M7BSJ2</accession>
<dbReference type="GO" id="GO:0005886">
    <property type="term" value="C:plasma membrane"/>
    <property type="evidence" value="ECO:0007669"/>
    <property type="project" value="UniProtKB-SubCell"/>
</dbReference>
<organism evidence="7 8">
    <name type="scientific">Candidatus Roizmanbacteria bacterium CG03_land_8_20_14_0_80_39_12</name>
    <dbReference type="NCBI Taxonomy" id="1974847"/>
    <lineage>
        <taxon>Bacteria</taxon>
        <taxon>Candidatus Roizmaniibacteriota</taxon>
    </lineage>
</organism>
<keyword evidence="2" id="KW-1003">Cell membrane</keyword>
<dbReference type="Gene3D" id="3.90.550.10">
    <property type="entry name" value="Spore Coat Polysaccharide Biosynthesis Protein SpsA, Chain A"/>
    <property type="match status" value="1"/>
</dbReference>
<keyword evidence="4" id="KW-0808">Transferase</keyword>
<protein>
    <recommendedName>
        <fullName evidence="6">Glycosyltransferase 2-like domain-containing protein</fullName>
    </recommendedName>
</protein>
<proteinExistence type="predicted"/>
<dbReference type="Pfam" id="PF00535">
    <property type="entry name" value="Glycos_transf_2"/>
    <property type="match status" value="1"/>
</dbReference>
<dbReference type="InterPro" id="IPR029044">
    <property type="entry name" value="Nucleotide-diphossugar_trans"/>
</dbReference>
<reference evidence="8" key="1">
    <citation type="submission" date="2017-09" db="EMBL/GenBank/DDBJ databases">
        <title>Depth-based differentiation of microbial function through sediment-hosted aquifers and enrichment of novel symbionts in the deep terrestrial subsurface.</title>
        <authorList>
            <person name="Probst A.J."/>
            <person name="Ladd B."/>
            <person name="Jarett J.K."/>
            <person name="Geller-Mcgrath D.E."/>
            <person name="Sieber C.M.K."/>
            <person name="Emerson J.B."/>
            <person name="Anantharaman K."/>
            <person name="Thomas B.C."/>
            <person name="Malmstrom R."/>
            <person name="Stieglmeier M."/>
            <person name="Klingl A."/>
            <person name="Woyke T."/>
            <person name="Ryan C.M."/>
            <person name="Banfield J.F."/>
        </authorList>
    </citation>
    <scope>NUCLEOTIDE SEQUENCE [LARGE SCALE GENOMIC DNA]</scope>
</reference>
<dbReference type="GO" id="GO:0016757">
    <property type="term" value="F:glycosyltransferase activity"/>
    <property type="evidence" value="ECO:0007669"/>
    <property type="project" value="UniProtKB-KW"/>
</dbReference>
<dbReference type="PANTHER" id="PTHR43646:SF2">
    <property type="entry name" value="GLYCOSYLTRANSFERASE 2-LIKE DOMAIN-CONTAINING PROTEIN"/>
    <property type="match status" value="1"/>
</dbReference>
<evidence type="ECO:0000256" key="4">
    <source>
        <dbReference type="ARBA" id="ARBA00022679"/>
    </source>
</evidence>
<dbReference type="SUPFAM" id="SSF53448">
    <property type="entry name" value="Nucleotide-diphospho-sugar transferases"/>
    <property type="match status" value="1"/>
</dbReference>